<evidence type="ECO:0000256" key="7">
    <source>
        <dbReference type="ARBA" id="ARBA00023146"/>
    </source>
</evidence>
<evidence type="ECO:0000256" key="1">
    <source>
        <dbReference type="ARBA" id="ARBA00005594"/>
    </source>
</evidence>
<evidence type="ECO:0000256" key="9">
    <source>
        <dbReference type="RuleBase" id="RU363035"/>
    </source>
</evidence>
<dbReference type="OrthoDB" id="10264412at2759"/>
<dbReference type="InterPro" id="IPR033708">
    <property type="entry name" value="Anticodon_Ile_BEm"/>
</dbReference>
<dbReference type="PRINTS" id="PR00984">
    <property type="entry name" value="TRNASYNTHILE"/>
</dbReference>
<dbReference type="InterPro" id="IPR002300">
    <property type="entry name" value="aa-tRNA-synth_Ia"/>
</dbReference>
<dbReference type="Gene3D" id="3.40.50.620">
    <property type="entry name" value="HUPs"/>
    <property type="match status" value="2"/>
</dbReference>
<evidence type="ECO:0000259" key="11">
    <source>
        <dbReference type="Pfam" id="PF08264"/>
    </source>
</evidence>
<dbReference type="InterPro" id="IPR009008">
    <property type="entry name" value="Val/Leu/Ile-tRNA-synth_edit"/>
</dbReference>
<dbReference type="InterPro" id="IPR014729">
    <property type="entry name" value="Rossmann-like_a/b/a_fold"/>
</dbReference>
<evidence type="ECO:0000256" key="4">
    <source>
        <dbReference type="ARBA" id="ARBA00022741"/>
    </source>
</evidence>
<dbReference type="InterPro" id="IPR050081">
    <property type="entry name" value="Ile-tRNA_ligase"/>
</dbReference>
<dbReference type="InterPro" id="IPR013155">
    <property type="entry name" value="M/V/L/I-tRNA-synth_anticd-bd"/>
</dbReference>
<evidence type="ECO:0000313" key="13">
    <source>
        <dbReference type="Proteomes" id="UP000235965"/>
    </source>
</evidence>
<reference evidence="12 13" key="1">
    <citation type="submission" date="2017-12" db="EMBL/GenBank/DDBJ databases">
        <title>Hemimetabolous genomes reveal molecular basis of termite eusociality.</title>
        <authorList>
            <person name="Harrison M.C."/>
            <person name="Jongepier E."/>
            <person name="Robertson H.M."/>
            <person name="Arning N."/>
            <person name="Bitard-Feildel T."/>
            <person name="Chao H."/>
            <person name="Childers C.P."/>
            <person name="Dinh H."/>
            <person name="Doddapaneni H."/>
            <person name="Dugan S."/>
            <person name="Gowin J."/>
            <person name="Greiner C."/>
            <person name="Han Y."/>
            <person name="Hu H."/>
            <person name="Hughes D.S.T."/>
            <person name="Huylmans A.-K."/>
            <person name="Kemena C."/>
            <person name="Kremer L.P.M."/>
            <person name="Lee S.L."/>
            <person name="Lopez-Ezquerra A."/>
            <person name="Mallet L."/>
            <person name="Monroy-Kuhn J.M."/>
            <person name="Moser A."/>
            <person name="Murali S.C."/>
            <person name="Muzny D.M."/>
            <person name="Otani S."/>
            <person name="Piulachs M.-D."/>
            <person name="Poelchau M."/>
            <person name="Qu J."/>
            <person name="Schaub F."/>
            <person name="Wada-Katsumata A."/>
            <person name="Worley K.C."/>
            <person name="Xie Q."/>
            <person name="Ylla G."/>
            <person name="Poulsen M."/>
            <person name="Gibbs R.A."/>
            <person name="Schal C."/>
            <person name="Richards S."/>
            <person name="Belles X."/>
            <person name="Korb J."/>
            <person name="Bornberg-Bauer E."/>
        </authorList>
    </citation>
    <scope>NUCLEOTIDE SEQUENCE [LARGE SCALE GENOMIC DNA]</scope>
    <source>
        <tissue evidence="12">Whole body</tissue>
    </source>
</reference>
<evidence type="ECO:0000256" key="5">
    <source>
        <dbReference type="ARBA" id="ARBA00022840"/>
    </source>
</evidence>
<dbReference type="PANTHER" id="PTHR42765">
    <property type="entry name" value="SOLEUCYL-TRNA SYNTHETASE"/>
    <property type="match status" value="1"/>
</dbReference>
<keyword evidence="7 9" id="KW-0030">Aminoacyl-tRNA synthetase</keyword>
<dbReference type="SUPFAM" id="SSF50677">
    <property type="entry name" value="ValRS/IleRS/LeuRS editing domain"/>
    <property type="match status" value="1"/>
</dbReference>
<protein>
    <recommendedName>
        <fullName evidence="2">isoleucine--tRNA ligase</fullName>
        <ecNumber evidence="2">6.1.1.5</ecNumber>
    </recommendedName>
    <alternativeName>
        <fullName evidence="8">Isoleucyl-tRNA synthetase</fullName>
    </alternativeName>
</protein>
<dbReference type="Pfam" id="PF08264">
    <property type="entry name" value="Anticodon_1"/>
    <property type="match status" value="1"/>
</dbReference>
<organism evidence="12 13">
    <name type="scientific">Cryptotermes secundus</name>
    <dbReference type="NCBI Taxonomy" id="105785"/>
    <lineage>
        <taxon>Eukaryota</taxon>
        <taxon>Metazoa</taxon>
        <taxon>Ecdysozoa</taxon>
        <taxon>Arthropoda</taxon>
        <taxon>Hexapoda</taxon>
        <taxon>Insecta</taxon>
        <taxon>Pterygota</taxon>
        <taxon>Neoptera</taxon>
        <taxon>Polyneoptera</taxon>
        <taxon>Dictyoptera</taxon>
        <taxon>Blattodea</taxon>
        <taxon>Blattoidea</taxon>
        <taxon>Termitoidae</taxon>
        <taxon>Kalotermitidae</taxon>
        <taxon>Cryptotermitinae</taxon>
        <taxon>Cryptotermes</taxon>
    </lineage>
</organism>
<dbReference type="NCBIfam" id="TIGR00392">
    <property type="entry name" value="ileS"/>
    <property type="match status" value="1"/>
</dbReference>
<keyword evidence="4 9" id="KW-0547">Nucleotide-binding</keyword>
<evidence type="ECO:0000256" key="8">
    <source>
        <dbReference type="ARBA" id="ARBA00032665"/>
    </source>
</evidence>
<keyword evidence="13" id="KW-1185">Reference proteome</keyword>
<proteinExistence type="inferred from homology"/>
<dbReference type="GO" id="GO:0032543">
    <property type="term" value="P:mitochondrial translation"/>
    <property type="evidence" value="ECO:0007669"/>
    <property type="project" value="TreeGrafter"/>
</dbReference>
<dbReference type="GO" id="GO:0005524">
    <property type="term" value="F:ATP binding"/>
    <property type="evidence" value="ECO:0007669"/>
    <property type="project" value="UniProtKB-KW"/>
</dbReference>
<dbReference type="EC" id="6.1.1.5" evidence="2"/>
<evidence type="ECO:0000256" key="3">
    <source>
        <dbReference type="ARBA" id="ARBA00022598"/>
    </source>
</evidence>
<dbReference type="SUPFAM" id="SSF52374">
    <property type="entry name" value="Nucleotidylyl transferase"/>
    <property type="match status" value="1"/>
</dbReference>
<dbReference type="GO" id="GO:0005739">
    <property type="term" value="C:mitochondrion"/>
    <property type="evidence" value="ECO:0007669"/>
    <property type="project" value="TreeGrafter"/>
</dbReference>
<dbReference type="InterPro" id="IPR001412">
    <property type="entry name" value="aa-tRNA-synth_I_CS"/>
</dbReference>
<feature type="domain" description="Aminoacyl-tRNA synthetase class Ia" evidence="10">
    <location>
        <begin position="90"/>
        <end position="696"/>
    </location>
</feature>
<dbReference type="GO" id="GO:0000049">
    <property type="term" value="F:tRNA binding"/>
    <property type="evidence" value="ECO:0007669"/>
    <property type="project" value="InterPro"/>
</dbReference>
<dbReference type="EMBL" id="NEVH01007392">
    <property type="protein sequence ID" value="PNF36005.1"/>
    <property type="molecule type" value="Genomic_DNA"/>
</dbReference>
<keyword evidence="6 9" id="KW-0648">Protein biosynthesis</keyword>
<dbReference type="InParanoid" id="A0A2J7R594"/>
<dbReference type="EMBL" id="NEVH01007392">
    <property type="protein sequence ID" value="PNF36006.1"/>
    <property type="molecule type" value="Genomic_DNA"/>
</dbReference>
<dbReference type="CDD" id="cd07960">
    <property type="entry name" value="Anticodon_Ia_Ile_BEm"/>
    <property type="match status" value="1"/>
</dbReference>
<evidence type="ECO:0000259" key="10">
    <source>
        <dbReference type="Pfam" id="PF00133"/>
    </source>
</evidence>
<dbReference type="FunFam" id="3.90.740.10:FF:000009">
    <property type="entry name" value="Isoleucyl-tRNA synthetase 2, mitochondrial"/>
    <property type="match status" value="1"/>
</dbReference>
<evidence type="ECO:0000256" key="6">
    <source>
        <dbReference type="ARBA" id="ARBA00022917"/>
    </source>
</evidence>
<evidence type="ECO:0000256" key="2">
    <source>
        <dbReference type="ARBA" id="ARBA00013165"/>
    </source>
</evidence>
<evidence type="ECO:0000313" key="12">
    <source>
        <dbReference type="EMBL" id="PNF36005.1"/>
    </source>
</evidence>
<gene>
    <name evidence="12" type="ORF">B7P43_G00575</name>
</gene>
<keyword evidence="5 9" id="KW-0067">ATP-binding</keyword>
<dbReference type="InterPro" id="IPR002301">
    <property type="entry name" value="Ile-tRNA-ligase"/>
</dbReference>
<dbReference type="GO" id="GO:0006428">
    <property type="term" value="P:isoleucyl-tRNA aminoacylation"/>
    <property type="evidence" value="ECO:0007669"/>
    <property type="project" value="InterPro"/>
</dbReference>
<keyword evidence="3 9" id="KW-0436">Ligase</keyword>
<dbReference type="Proteomes" id="UP000235965">
    <property type="component" value="Unassembled WGS sequence"/>
</dbReference>
<accession>A0A2J7R594</accession>
<dbReference type="GO" id="GO:0002161">
    <property type="term" value="F:aminoacyl-tRNA deacylase activity"/>
    <property type="evidence" value="ECO:0007669"/>
    <property type="project" value="InterPro"/>
</dbReference>
<dbReference type="GO" id="GO:0004822">
    <property type="term" value="F:isoleucine-tRNA ligase activity"/>
    <property type="evidence" value="ECO:0007669"/>
    <property type="project" value="UniProtKB-EC"/>
</dbReference>
<comment type="similarity">
    <text evidence="1 9">Belongs to the class-I aminoacyl-tRNA synthetase family.</text>
</comment>
<dbReference type="PANTHER" id="PTHR42765:SF1">
    <property type="entry name" value="ISOLEUCINE--TRNA LIGASE, MITOCHONDRIAL"/>
    <property type="match status" value="1"/>
</dbReference>
<dbReference type="FunCoup" id="A0A2J7R594">
    <property type="interactions" value="1390"/>
</dbReference>
<dbReference type="Gene3D" id="3.90.740.10">
    <property type="entry name" value="Valyl/Leucyl/Isoleucyl-tRNA synthetase, editing domain"/>
    <property type="match status" value="1"/>
</dbReference>
<dbReference type="Pfam" id="PF00133">
    <property type="entry name" value="tRNA-synt_1"/>
    <property type="match status" value="1"/>
</dbReference>
<dbReference type="PROSITE" id="PS00178">
    <property type="entry name" value="AA_TRNA_LIGASE_I"/>
    <property type="match status" value="1"/>
</dbReference>
<dbReference type="SUPFAM" id="SSF47323">
    <property type="entry name" value="Anticodon-binding domain of a subclass of class I aminoacyl-tRNA synthetases"/>
    <property type="match status" value="1"/>
</dbReference>
<sequence>MAVCTKWCEFKFYTRLLKGTYQNSRTVSSSARVTSCAHGEPERKHKKYTNTVALPRTDFPLRLDSRKRIDRDNYVHEKCEFSTLYDWQRKHVQGPEFILHDGPPFANGKPHIGHAINKILKDIIIRQKLLQGYQIHYVPGWDCHGLPIELKALVGETNLSAVTIRKKAEQFAREAIADQKEAFRSWGVMADWDKCYFTFDKQYVKNLLRQFHRLYEMDLVYRDVKPVFWSPSSRTALAEAELEYNPAHCSMAITVRLLMQRVPDAICSFIPPHIASVFALIWTTTPWTLPVNQAVCFNPDLSYSLVSIDGHSGEMYIVASELVEMLQQKLCRRVEIVTTFPGSSLGGARYIHPCRSEQVQPFLPAAHVTTTKGTGLVHSAPAHGPEDYLVALEHSIRIECFVDEAGCYTEDAGPALQGLSVLSEGNEAVMTLMSENILHSEQLVHSYPYDWRTKQPVILRACCQWFIDTNAIKQKAIEALKTVKIFPEHGGSAKSGGGLLAQLERRPYWCISRQRVWGVPLPVFYHKTSGTPILTESLINHLCYLLDEHGRDFWWTLPLDRLVPEEVLSEHAVSLDELEKGQDILDIWFDSGFSWSSVLNGQKVADLYLEGLDQFNGWFQSSLMTSVALRGQAPYRAVFVHGFAVDAEGRKMSKSQGNVVDPLDITHGGQDKKSEPAYGIDTLRWWVACHATEHSNIPVSRNVLEASAEAVHKIRIVLRFLLGTLHDLPSDVDVNSEENLYILDRYLLHLLLDFNQNVSQCYENYQIKRVCTMLINFITNEVSALYCHLTKDRLYCAAVNAPERRACQLVMNHILETLTRTVAPVLPHLAEEVYLYHPCKAGVRLFKSGVVKPSPKWYQPEVEDIMNLALEVKQTLNKMSPVTNTQQLAATVFSSGETLTLLKMLQEEVQTCWSQLTEILQVSSVTLVESGSHLKFNVELAETSRHLCGRCRRFTAHSANEPCDRCQQVLDKLRVTI</sequence>
<dbReference type="STRING" id="105785.A0A2J7R594"/>
<dbReference type="Gene3D" id="1.10.730.20">
    <property type="match status" value="1"/>
</dbReference>
<feature type="domain" description="Methionyl/Valyl/Leucyl/Isoleucyl-tRNA synthetase anticodon-binding" evidence="11">
    <location>
        <begin position="744"/>
        <end position="879"/>
    </location>
</feature>
<name>A0A2J7R594_9NEOP</name>
<dbReference type="Gene3D" id="1.10.10.830">
    <property type="entry name" value="Ile-tRNA synthetase CP2 domain-like"/>
    <property type="match status" value="1"/>
</dbReference>
<dbReference type="AlphaFoldDB" id="A0A2J7R594"/>
<dbReference type="InterPro" id="IPR009080">
    <property type="entry name" value="tRNAsynth_Ia_anticodon-bd"/>
</dbReference>
<comment type="caution">
    <text evidence="12">The sequence shown here is derived from an EMBL/GenBank/DDBJ whole genome shotgun (WGS) entry which is preliminary data.</text>
</comment>